<dbReference type="EMBL" id="BAAALS010000020">
    <property type="protein sequence ID" value="GAA1764801.1"/>
    <property type="molecule type" value="Genomic_DNA"/>
</dbReference>
<reference evidence="2" key="1">
    <citation type="journal article" date="2019" name="Int. J. Syst. Evol. Microbiol.">
        <title>The Global Catalogue of Microorganisms (GCM) 10K type strain sequencing project: providing services to taxonomists for standard genome sequencing and annotation.</title>
        <authorList>
            <consortium name="The Broad Institute Genomics Platform"/>
            <consortium name="The Broad Institute Genome Sequencing Center for Infectious Disease"/>
            <person name="Wu L."/>
            <person name="Ma J."/>
        </authorList>
    </citation>
    <scope>NUCLEOTIDE SEQUENCE [LARGE SCALE GENOMIC DNA]</scope>
    <source>
        <strain evidence="2">JCM 13249</strain>
    </source>
</reference>
<dbReference type="RefSeq" id="WP_344084010.1">
    <property type="nucleotide sequence ID" value="NZ_BAAALS010000020.1"/>
</dbReference>
<gene>
    <name evidence="1" type="ORF">GCM10009681_39860</name>
</gene>
<evidence type="ECO:0008006" key="3">
    <source>
        <dbReference type="Google" id="ProtNLM"/>
    </source>
</evidence>
<organism evidence="1 2">
    <name type="scientific">Luedemannella helvata</name>
    <dbReference type="NCBI Taxonomy" id="349315"/>
    <lineage>
        <taxon>Bacteria</taxon>
        <taxon>Bacillati</taxon>
        <taxon>Actinomycetota</taxon>
        <taxon>Actinomycetes</taxon>
        <taxon>Micromonosporales</taxon>
        <taxon>Micromonosporaceae</taxon>
        <taxon>Luedemannella</taxon>
    </lineage>
</organism>
<dbReference type="SUPFAM" id="SSF55961">
    <property type="entry name" value="Bet v1-like"/>
    <property type="match status" value="1"/>
</dbReference>
<name>A0ABP4WWM1_9ACTN</name>
<accession>A0ABP4WWM1</accession>
<sequence>MRTDSFSYGIDVQCSADEAMALMSDFHRHRGLNPYLVEVRELPAAPGAVRSFAISDRLRWGPFAFRTTYRADILTRTDRQVITVARQWPRTTLRNHTTVTDTGDGMVHIGAHITFTAPKLLFGYGFRTAQAVHEGLSQRLRNTLERSPGDGDPDR</sequence>
<comment type="caution">
    <text evidence="1">The sequence shown here is derived from an EMBL/GenBank/DDBJ whole genome shotgun (WGS) entry which is preliminary data.</text>
</comment>
<dbReference type="Proteomes" id="UP001500655">
    <property type="component" value="Unassembled WGS sequence"/>
</dbReference>
<dbReference type="Gene3D" id="3.30.530.20">
    <property type="match status" value="1"/>
</dbReference>
<dbReference type="InterPro" id="IPR023393">
    <property type="entry name" value="START-like_dom_sf"/>
</dbReference>
<protein>
    <recommendedName>
        <fullName evidence="3">SRPBCC family protein</fullName>
    </recommendedName>
</protein>
<evidence type="ECO:0000313" key="1">
    <source>
        <dbReference type="EMBL" id="GAA1764801.1"/>
    </source>
</evidence>
<keyword evidence="2" id="KW-1185">Reference proteome</keyword>
<evidence type="ECO:0000313" key="2">
    <source>
        <dbReference type="Proteomes" id="UP001500655"/>
    </source>
</evidence>
<proteinExistence type="predicted"/>